<dbReference type="AlphaFoldDB" id="A0A4U5R4X4"/>
<sequence length="155" mass="17175">MEGAHRVLVIQDASEEVSSSAIKWALHGLSLKPGDMLTLLGVLHLINSPLGYRSRIDSSMFGVNQNIVDMEVAGKKIEYENHGELKELSQLYETHKALKFLSSNHGISETSNKNFCMKSQVELKIEVATGPSPKEVGLKIAQDLKATWIILDRCK</sequence>
<dbReference type="EMBL" id="RCHU01000039">
    <property type="protein sequence ID" value="TKS17257.1"/>
    <property type="molecule type" value="Genomic_DNA"/>
</dbReference>
<organism evidence="1">
    <name type="scientific">Populus alba</name>
    <name type="common">White poplar</name>
    <dbReference type="NCBI Taxonomy" id="43335"/>
    <lineage>
        <taxon>Eukaryota</taxon>
        <taxon>Viridiplantae</taxon>
        <taxon>Streptophyta</taxon>
        <taxon>Embryophyta</taxon>
        <taxon>Tracheophyta</taxon>
        <taxon>Spermatophyta</taxon>
        <taxon>Magnoliopsida</taxon>
        <taxon>eudicotyledons</taxon>
        <taxon>Gunneridae</taxon>
        <taxon>Pentapetalae</taxon>
        <taxon>rosids</taxon>
        <taxon>fabids</taxon>
        <taxon>Malpighiales</taxon>
        <taxon>Salicaceae</taxon>
        <taxon>Saliceae</taxon>
        <taxon>Populus</taxon>
    </lineage>
</organism>
<accession>A0A4U5R4X4</accession>
<protein>
    <submittedName>
        <fullName evidence="1">Uncharacterized protein</fullName>
    </submittedName>
</protein>
<proteinExistence type="predicted"/>
<reference evidence="1" key="1">
    <citation type="submission" date="2018-10" db="EMBL/GenBank/DDBJ databases">
        <title>Population genomic analysis revealed the cold adaptation of white poplar.</title>
        <authorList>
            <person name="Liu Y.-J."/>
        </authorList>
    </citation>
    <scope>NUCLEOTIDE SEQUENCE [LARGE SCALE GENOMIC DNA]</scope>
    <source>
        <strain evidence="1">PAL-ZL1</strain>
    </source>
</reference>
<evidence type="ECO:0000313" key="1">
    <source>
        <dbReference type="EMBL" id="TKS17257.1"/>
    </source>
</evidence>
<comment type="caution">
    <text evidence="1">The sequence shown here is derived from an EMBL/GenBank/DDBJ whole genome shotgun (WGS) entry which is preliminary data.</text>
</comment>
<name>A0A4U5R4X4_POPAL</name>
<gene>
    <name evidence="1" type="ORF">D5086_0000015290</name>
</gene>